<evidence type="ECO:0000259" key="7">
    <source>
        <dbReference type="SMART" id="SM00829"/>
    </source>
</evidence>
<evidence type="ECO:0000256" key="2">
    <source>
        <dbReference type="ARBA" id="ARBA00008072"/>
    </source>
</evidence>
<dbReference type="SUPFAM" id="SSF50129">
    <property type="entry name" value="GroES-like"/>
    <property type="match status" value="1"/>
</dbReference>
<keyword evidence="9" id="KW-1185">Reference proteome</keyword>
<dbReference type="PANTHER" id="PTHR42813">
    <property type="entry name" value="ZINC-TYPE ALCOHOL DEHYDROGENASE-LIKE"/>
    <property type="match status" value="1"/>
</dbReference>
<dbReference type="Gene3D" id="3.90.180.10">
    <property type="entry name" value="Medium-chain alcohol dehydrogenases, catalytic domain"/>
    <property type="match status" value="1"/>
</dbReference>
<comment type="similarity">
    <text evidence="2 6">Belongs to the zinc-containing alcohol dehydrogenase family.</text>
</comment>
<dbReference type="Pfam" id="PF08240">
    <property type="entry name" value="ADH_N"/>
    <property type="match status" value="1"/>
</dbReference>
<dbReference type="InterPro" id="IPR002328">
    <property type="entry name" value="ADH_Zn_CS"/>
</dbReference>
<feature type="domain" description="Enoyl reductase (ER)" evidence="7">
    <location>
        <begin position="10"/>
        <end position="344"/>
    </location>
</feature>
<evidence type="ECO:0000313" key="8">
    <source>
        <dbReference type="EMBL" id="WTY34250.1"/>
    </source>
</evidence>
<dbReference type="InterPro" id="IPR036291">
    <property type="entry name" value="NAD(P)-bd_dom_sf"/>
</dbReference>
<dbReference type="Gene3D" id="3.40.50.720">
    <property type="entry name" value="NAD(P)-binding Rossmann-like Domain"/>
    <property type="match status" value="1"/>
</dbReference>
<dbReference type="InterPro" id="IPR011032">
    <property type="entry name" value="GroES-like_sf"/>
</dbReference>
<protein>
    <submittedName>
        <fullName evidence="8">Alcohol dehydrogenase catalytic domain-containing protein</fullName>
    </submittedName>
</protein>
<dbReference type="RefSeq" id="WP_405146516.1">
    <property type="nucleotide sequence ID" value="NZ_CP109527.1"/>
</dbReference>
<proteinExistence type="inferred from homology"/>
<dbReference type="EMBL" id="CP109527">
    <property type="protein sequence ID" value="WTY34250.1"/>
    <property type="molecule type" value="Genomic_DNA"/>
</dbReference>
<evidence type="ECO:0000256" key="1">
    <source>
        <dbReference type="ARBA" id="ARBA00001947"/>
    </source>
</evidence>
<dbReference type="InterPro" id="IPR013154">
    <property type="entry name" value="ADH-like_N"/>
</dbReference>
<keyword evidence="5" id="KW-0560">Oxidoreductase</keyword>
<gene>
    <name evidence="8" type="ORF">OG308_23375</name>
</gene>
<evidence type="ECO:0000256" key="4">
    <source>
        <dbReference type="ARBA" id="ARBA00022833"/>
    </source>
</evidence>
<dbReference type="InterPro" id="IPR013149">
    <property type="entry name" value="ADH-like_C"/>
</dbReference>
<dbReference type="PANTHER" id="PTHR42813:SF4">
    <property type="entry name" value="NADP-DEPENDENT ISOPROPANOL DEHYDROGENASE"/>
    <property type="match status" value="1"/>
</dbReference>
<organism evidence="8 9">
    <name type="scientific">Nocardia salmonicida</name>
    <dbReference type="NCBI Taxonomy" id="53431"/>
    <lineage>
        <taxon>Bacteria</taxon>
        <taxon>Bacillati</taxon>
        <taxon>Actinomycetota</taxon>
        <taxon>Actinomycetes</taxon>
        <taxon>Mycobacteriales</taxon>
        <taxon>Nocardiaceae</taxon>
        <taxon>Nocardia</taxon>
    </lineage>
</organism>
<dbReference type="SUPFAM" id="SSF51735">
    <property type="entry name" value="NAD(P)-binding Rossmann-fold domains"/>
    <property type="match status" value="1"/>
</dbReference>
<comment type="cofactor">
    <cofactor evidence="1 6">
        <name>Zn(2+)</name>
        <dbReference type="ChEBI" id="CHEBI:29105"/>
    </cofactor>
</comment>
<keyword evidence="4 6" id="KW-0862">Zinc</keyword>
<evidence type="ECO:0000256" key="6">
    <source>
        <dbReference type="RuleBase" id="RU361277"/>
    </source>
</evidence>
<dbReference type="PROSITE" id="PS00059">
    <property type="entry name" value="ADH_ZINC"/>
    <property type="match status" value="1"/>
</dbReference>
<keyword evidence="3 6" id="KW-0479">Metal-binding</keyword>
<evidence type="ECO:0000313" key="9">
    <source>
        <dbReference type="Proteomes" id="UP001621418"/>
    </source>
</evidence>
<sequence length="352" mass="37160">MFAMVYDGPGRPHRREVPDPVILDSTDAVVTVDTATICGTDLHILQGDVPEVERGRILGHEAVGTVAVVGSAVRTLRVGDRVLVSCISACGSCASCREARYGLCTGGGGWLLGHEIDGTHAESVRVPFADMSTHPIPPVISDEQMLMLADILPTSYEVGVRNGRVRPGDTVVVVGAGPIGLAAVMTAQLYSPSRIIAIDLADTRLAAARELGAEPVLNSRRDDVRARVAELTGGRGADVAMEAVGVPETFELAVDLVRPGGHVANIGVHGAPASLHLENLWSRDLTITTGLVDTDSTPRLIELIRSGRLDPTPMITHRFEMGEFADAYDTFARAAETGALKVTVTQVKAGQP</sequence>
<dbReference type="Proteomes" id="UP001621418">
    <property type="component" value="Chromosome"/>
</dbReference>
<accession>A0ABZ1N2V7</accession>
<name>A0ABZ1N2V7_9NOCA</name>
<dbReference type="Pfam" id="PF00107">
    <property type="entry name" value="ADH_zinc_N"/>
    <property type="match status" value="1"/>
</dbReference>
<evidence type="ECO:0000256" key="3">
    <source>
        <dbReference type="ARBA" id="ARBA00022723"/>
    </source>
</evidence>
<dbReference type="InterPro" id="IPR020843">
    <property type="entry name" value="ER"/>
</dbReference>
<dbReference type="SMART" id="SM00829">
    <property type="entry name" value="PKS_ER"/>
    <property type="match status" value="1"/>
</dbReference>
<evidence type="ECO:0000256" key="5">
    <source>
        <dbReference type="ARBA" id="ARBA00023002"/>
    </source>
</evidence>
<reference evidence="8 9" key="1">
    <citation type="submission" date="2022-10" db="EMBL/GenBank/DDBJ databases">
        <title>The complete genomes of actinobacterial strains from the NBC collection.</title>
        <authorList>
            <person name="Joergensen T.S."/>
            <person name="Alvarez Arevalo M."/>
            <person name="Sterndorff E.B."/>
            <person name="Faurdal D."/>
            <person name="Vuksanovic O."/>
            <person name="Mourched A.-S."/>
            <person name="Charusanti P."/>
            <person name="Shaw S."/>
            <person name="Blin K."/>
            <person name="Weber T."/>
        </authorList>
    </citation>
    <scope>NUCLEOTIDE SEQUENCE [LARGE SCALE GENOMIC DNA]</scope>
    <source>
        <strain evidence="8 9">NBC_01413</strain>
    </source>
</reference>